<dbReference type="Proteomes" id="UP000287171">
    <property type="component" value="Unassembled WGS sequence"/>
</dbReference>
<dbReference type="Gene3D" id="3.60.160.10">
    <property type="entry name" value="Mitochondrial biogenesis AIM24"/>
    <property type="match status" value="1"/>
</dbReference>
<evidence type="ECO:0000259" key="2">
    <source>
        <dbReference type="Pfam" id="PF13240"/>
    </source>
</evidence>
<keyword evidence="4" id="KW-1185">Reference proteome</keyword>
<reference evidence="4" key="1">
    <citation type="submission" date="2018-12" db="EMBL/GenBank/DDBJ databases">
        <title>Tengunoibacter tsumagoiensis gen. nov., sp. nov., Dictyobacter kobayashii sp. nov., D. alpinus sp. nov., and D. joshuensis sp. nov. and description of Dictyobacteraceae fam. nov. within the order Ktedonobacterales isolated from Tengu-no-mugimeshi.</title>
        <authorList>
            <person name="Wang C.M."/>
            <person name="Zheng Y."/>
            <person name="Sakai Y."/>
            <person name="Toyoda A."/>
            <person name="Minakuchi Y."/>
            <person name="Abe K."/>
            <person name="Yokota A."/>
            <person name="Yabe S."/>
        </authorList>
    </citation>
    <scope>NUCLEOTIDE SEQUENCE [LARGE SCALE GENOMIC DNA]</scope>
    <source>
        <strain evidence="4">Uno16</strain>
    </source>
</reference>
<proteinExistence type="predicted"/>
<dbReference type="InterPro" id="IPR016031">
    <property type="entry name" value="Trp_RNA-bd_attenuator-like_dom"/>
</dbReference>
<dbReference type="OrthoDB" id="9779518at2"/>
<dbReference type="PANTHER" id="PTHR43657">
    <property type="entry name" value="TRYPTOPHAN RNA-BINDING ATTENUATOR PROTEIN-LIKE PROTEIN"/>
    <property type="match status" value="1"/>
</dbReference>
<feature type="region of interest" description="Disordered" evidence="1">
    <location>
        <begin position="28"/>
        <end position="76"/>
    </location>
</feature>
<dbReference type="SUPFAM" id="SSF51219">
    <property type="entry name" value="TRAP-like"/>
    <property type="match status" value="1"/>
</dbReference>
<feature type="domain" description="Zinc-ribbon" evidence="2">
    <location>
        <begin position="3"/>
        <end position="24"/>
    </location>
</feature>
<protein>
    <recommendedName>
        <fullName evidence="2">Zinc-ribbon domain-containing protein</fullName>
    </recommendedName>
</protein>
<dbReference type="RefSeq" id="WP_126626711.1">
    <property type="nucleotide sequence ID" value="NZ_BIFT01000001.1"/>
</dbReference>
<feature type="compositionally biased region" description="Pro residues" evidence="1">
    <location>
        <begin position="39"/>
        <end position="58"/>
    </location>
</feature>
<evidence type="ECO:0000256" key="1">
    <source>
        <dbReference type="SAM" id="MobiDB-lite"/>
    </source>
</evidence>
<evidence type="ECO:0000313" key="3">
    <source>
        <dbReference type="EMBL" id="GCE26225.1"/>
    </source>
</evidence>
<feature type="compositionally biased region" description="Polar residues" evidence="1">
    <location>
        <begin position="63"/>
        <end position="76"/>
    </location>
</feature>
<organism evidence="3 4">
    <name type="scientific">Dictyobacter alpinus</name>
    <dbReference type="NCBI Taxonomy" id="2014873"/>
    <lineage>
        <taxon>Bacteria</taxon>
        <taxon>Bacillati</taxon>
        <taxon>Chloroflexota</taxon>
        <taxon>Ktedonobacteria</taxon>
        <taxon>Ktedonobacterales</taxon>
        <taxon>Dictyobacteraceae</taxon>
        <taxon>Dictyobacter</taxon>
    </lineage>
</organism>
<dbReference type="InterPro" id="IPR026870">
    <property type="entry name" value="Zinc_ribbon_dom"/>
</dbReference>
<gene>
    <name evidence="3" type="ORF">KDA_17090</name>
</gene>
<evidence type="ECO:0000313" key="4">
    <source>
        <dbReference type="Proteomes" id="UP000287171"/>
    </source>
</evidence>
<dbReference type="InterPro" id="IPR002838">
    <property type="entry name" value="AIM24"/>
</dbReference>
<sequence>MTCPRCHSQIADGVKFCGTCGAPVNAAPFPQGQSQPGPYNSPPPSQPGMYNPPPPPSQPGNYGTPSQSGYTPPNQFEEYSNSMFGNAVPKAELHNPKGPLRIADMTISIDGELVPVVDVMLGNQLSVYFEHHILLWKHPGVQIGFKSLRGAARRFFAGLQVFISEAQGPGNISFSRDSVGQIVALRLQQGQTVEVREHQFLIATSNVDYNFTFVQGAANILFSRTGMFIDQFTAVNGEGMLLLHGYGNVFEKMLAPGEALDVEPGAWLWKDPSVQMQVTTVAGSQRGGGILGAIGGLMAGASFTLNRFIGPGRVGIQSMTYHPPSSEGSPQAGGQSNFMGNIFDN</sequence>
<accession>A0A402B4E2</accession>
<dbReference type="InterPro" id="IPR036983">
    <property type="entry name" value="AIM24_sf"/>
</dbReference>
<dbReference type="Pfam" id="PF01987">
    <property type="entry name" value="AIM24"/>
    <property type="match status" value="1"/>
</dbReference>
<dbReference type="AlphaFoldDB" id="A0A402B4E2"/>
<dbReference type="EMBL" id="BIFT01000001">
    <property type="protein sequence ID" value="GCE26225.1"/>
    <property type="molecule type" value="Genomic_DNA"/>
</dbReference>
<comment type="caution">
    <text evidence="3">The sequence shown here is derived from an EMBL/GenBank/DDBJ whole genome shotgun (WGS) entry which is preliminary data.</text>
</comment>
<dbReference type="Pfam" id="PF13240">
    <property type="entry name" value="Zn_Ribbon_1"/>
    <property type="match status" value="1"/>
</dbReference>
<dbReference type="PANTHER" id="PTHR43657:SF1">
    <property type="entry name" value="ALTERED INHERITANCE OF MITOCHONDRIA PROTEIN 24, MITOCHONDRIAL"/>
    <property type="match status" value="1"/>
</dbReference>
<name>A0A402B4E2_9CHLR</name>